<comment type="subcellular location">
    <subcellularLocation>
        <location evidence="1">Cell inner membrane</location>
        <topology evidence="1">Single-pass membrane protein</topology>
        <orientation evidence="1">Periplasmic side</orientation>
    </subcellularLocation>
</comment>
<dbReference type="Gene3D" id="3.30.1150.10">
    <property type="match status" value="1"/>
</dbReference>
<dbReference type="SUPFAM" id="SSF74653">
    <property type="entry name" value="TolA/TonB C-terminal domain"/>
    <property type="match status" value="1"/>
</dbReference>
<feature type="compositionally biased region" description="Low complexity" evidence="10">
    <location>
        <begin position="141"/>
        <end position="153"/>
    </location>
</feature>
<comment type="similarity">
    <text evidence="2">Belongs to the TonB family.</text>
</comment>
<evidence type="ECO:0000256" key="9">
    <source>
        <dbReference type="ARBA" id="ARBA00023136"/>
    </source>
</evidence>
<dbReference type="GO" id="GO:0015031">
    <property type="term" value="P:protein transport"/>
    <property type="evidence" value="ECO:0007669"/>
    <property type="project" value="UniProtKB-KW"/>
</dbReference>
<evidence type="ECO:0000256" key="2">
    <source>
        <dbReference type="ARBA" id="ARBA00006555"/>
    </source>
</evidence>
<dbReference type="GO" id="GO:0055085">
    <property type="term" value="P:transmembrane transport"/>
    <property type="evidence" value="ECO:0007669"/>
    <property type="project" value="InterPro"/>
</dbReference>
<feature type="compositionally biased region" description="Pro residues" evidence="10">
    <location>
        <begin position="131"/>
        <end position="140"/>
    </location>
</feature>
<evidence type="ECO:0000256" key="6">
    <source>
        <dbReference type="ARBA" id="ARBA00022692"/>
    </source>
</evidence>
<evidence type="ECO:0000256" key="3">
    <source>
        <dbReference type="ARBA" id="ARBA00022448"/>
    </source>
</evidence>
<keyword evidence="8" id="KW-1133">Transmembrane helix</keyword>
<protein>
    <submittedName>
        <fullName evidence="12">Energy transducer TonB</fullName>
    </submittedName>
</protein>
<sequence>MSIRSASLAIALLSHLLLLSLLAAPLQRLLPVPATAPVTLRIRLQGPGETVPEAPPQPPPPARSGSDAPAAKRPPAPVPVPVASPPAPARTRQPPASPPPRSGTMKRRIGPGNGGRSRPDDSGQRQRRTPARPPRSPPSRPAGTAATAPAVARPSREAADTDPGDASLAQAEQDYRNRILQLLDAHKRYPLRARRKGLQGRVELAFTLLPDGRLLQQAVARSSGHPVLDRAALATLERIGTFPPFPEPVRRDRWQFRAPLRFTLE</sequence>
<keyword evidence="3" id="KW-0813">Transport</keyword>
<dbReference type="PANTHER" id="PTHR33446:SF2">
    <property type="entry name" value="PROTEIN TONB"/>
    <property type="match status" value="1"/>
</dbReference>
<evidence type="ECO:0000259" key="11">
    <source>
        <dbReference type="PROSITE" id="PS52015"/>
    </source>
</evidence>
<keyword evidence="5" id="KW-0997">Cell inner membrane</keyword>
<dbReference type="InterPro" id="IPR006260">
    <property type="entry name" value="TonB/TolA_C"/>
</dbReference>
<proteinExistence type="inferred from homology"/>
<evidence type="ECO:0000256" key="7">
    <source>
        <dbReference type="ARBA" id="ARBA00022927"/>
    </source>
</evidence>
<evidence type="ECO:0000256" key="10">
    <source>
        <dbReference type="SAM" id="MobiDB-lite"/>
    </source>
</evidence>
<dbReference type="InterPro" id="IPR051045">
    <property type="entry name" value="TonB-dependent_transducer"/>
</dbReference>
<reference evidence="12" key="1">
    <citation type="journal article" date="2020" name="mSystems">
        <title>Genome- and Community-Level Interaction Insights into Carbon Utilization and Element Cycling Functions of Hydrothermarchaeota in Hydrothermal Sediment.</title>
        <authorList>
            <person name="Zhou Z."/>
            <person name="Liu Y."/>
            <person name="Xu W."/>
            <person name="Pan J."/>
            <person name="Luo Z.H."/>
            <person name="Li M."/>
        </authorList>
    </citation>
    <scope>NUCLEOTIDE SEQUENCE [LARGE SCALE GENOMIC DNA]</scope>
    <source>
        <strain evidence="12">HyVt-443</strain>
    </source>
</reference>
<organism evidence="12">
    <name type="scientific">Sedimenticola thiotaurini</name>
    <dbReference type="NCBI Taxonomy" id="1543721"/>
    <lineage>
        <taxon>Bacteria</taxon>
        <taxon>Pseudomonadati</taxon>
        <taxon>Pseudomonadota</taxon>
        <taxon>Gammaproteobacteria</taxon>
        <taxon>Chromatiales</taxon>
        <taxon>Sedimenticolaceae</taxon>
        <taxon>Sedimenticola</taxon>
    </lineage>
</organism>
<gene>
    <name evidence="12" type="ORF">ENI96_15660</name>
</gene>
<name>A0A831RNQ6_9GAMM</name>
<evidence type="ECO:0000256" key="8">
    <source>
        <dbReference type="ARBA" id="ARBA00022989"/>
    </source>
</evidence>
<dbReference type="EMBL" id="DRKP01000193">
    <property type="protein sequence ID" value="HEB97855.1"/>
    <property type="molecule type" value="Genomic_DNA"/>
</dbReference>
<feature type="compositionally biased region" description="Pro residues" evidence="10">
    <location>
        <begin position="72"/>
        <end position="88"/>
    </location>
</feature>
<dbReference type="NCBIfam" id="TIGR01352">
    <property type="entry name" value="tonB_Cterm"/>
    <property type="match status" value="1"/>
</dbReference>
<dbReference type="Proteomes" id="UP000886251">
    <property type="component" value="Unassembled WGS sequence"/>
</dbReference>
<keyword evidence="6" id="KW-0812">Transmembrane</keyword>
<feature type="compositionally biased region" description="Pro residues" evidence="10">
    <location>
        <begin position="53"/>
        <end position="62"/>
    </location>
</feature>
<dbReference type="Pfam" id="PF03544">
    <property type="entry name" value="TonB_C"/>
    <property type="match status" value="1"/>
</dbReference>
<evidence type="ECO:0000256" key="5">
    <source>
        <dbReference type="ARBA" id="ARBA00022519"/>
    </source>
</evidence>
<keyword evidence="4" id="KW-1003">Cell membrane</keyword>
<accession>A0A831RNQ6</accession>
<comment type="caution">
    <text evidence="12">The sequence shown here is derived from an EMBL/GenBank/DDBJ whole genome shotgun (WGS) entry which is preliminary data.</text>
</comment>
<keyword evidence="9" id="KW-0472">Membrane</keyword>
<dbReference type="InterPro" id="IPR037682">
    <property type="entry name" value="TonB_C"/>
</dbReference>
<evidence type="ECO:0000256" key="1">
    <source>
        <dbReference type="ARBA" id="ARBA00004383"/>
    </source>
</evidence>
<dbReference type="GO" id="GO:0031992">
    <property type="term" value="F:energy transducer activity"/>
    <property type="evidence" value="ECO:0007669"/>
    <property type="project" value="TreeGrafter"/>
</dbReference>
<dbReference type="PROSITE" id="PS52015">
    <property type="entry name" value="TONB_CTD"/>
    <property type="match status" value="1"/>
</dbReference>
<dbReference type="GO" id="GO:0098797">
    <property type="term" value="C:plasma membrane protein complex"/>
    <property type="evidence" value="ECO:0007669"/>
    <property type="project" value="TreeGrafter"/>
</dbReference>
<evidence type="ECO:0000256" key="4">
    <source>
        <dbReference type="ARBA" id="ARBA00022475"/>
    </source>
</evidence>
<evidence type="ECO:0000313" key="12">
    <source>
        <dbReference type="EMBL" id="HEB97855.1"/>
    </source>
</evidence>
<feature type="region of interest" description="Disordered" evidence="10">
    <location>
        <begin position="47"/>
        <end position="166"/>
    </location>
</feature>
<dbReference type="PANTHER" id="PTHR33446">
    <property type="entry name" value="PROTEIN TONB-RELATED"/>
    <property type="match status" value="1"/>
</dbReference>
<keyword evidence="7" id="KW-0653">Protein transport</keyword>
<feature type="domain" description="TonB C-terminal" evidence="11">
    <location>
        <begin position="174"/>
        <end position="265"/>
    </location>
</feature>
<dbReference type="AlphaFoldDB" id="A0A831RNQ6"/>